<proteinExistence type="predicted"/>
<reference evidence="1" key="1">
    <citation type="submission" date="2014-09" db="EMBL/GenBank/DDBJ databases">
        <authorList>
            <person name="Magalhaes I.L.F."/>
            <person name="Oliveira U."/>
            <person name="Santos F.R."/>
            <person name="Vidigal T.H.D.A."/>
            <person name="Brescovit A.D."/>
            <person name="Santos A.J."/>
        </authorList>
    </citation>
    <scope>NUCLEOTIDE SEQUENCE</scope>
    <source>
        <tissue evidence="1">Shoot tissue taken approximately 20 cm above the soil surface</tissue>
    </source>
</reference>
<protein>
    <submittedName>
        <fullName evidence="1">Uncharacterized protein</fullName>
    </submittedName>
</protein>
<reference evidence="1" key="2">
    <citation type="journal article" date="2015" name="Data Brief">
        <title>Shoot transcriptome of the giant reed, Arundo donax.</title>
        <authorList>
            <person name="Barrero R.A."/>
            <person name="Guerrero F.D."/>
            <person name="Moolhuijzen P."/>
            <person name="Goolsby J.A."/>
            <person name="Tidwell J."/>
            <person name="Bellgard S.E."/>
            <person name="Bellgard M.I."/>
        </authorList>
    </citation>
    <scope>NUCLEOTIDE SEQUENCE</scope>
    <source>
        <tissue evidence="1">Shoot tissue taken approximately 20 cm above the soil surface</tissue>
    </source>
</reference>
<name>A0A0A9QD27_ARUDO</name>
<sequence length="23" mass="2611">MCNSEEALGCNLTDPQGKRPRQY</sequence>
<dbReference type="AlphaFoldDB" id="A0A0A9QD27"/>
<organism evidence="1">
    <name type="scientific">Arundo donax</name>
    <name type="common">Giant reed</name>
    <name type="synonym">Donax arundinaceus</name>
    <dbReference type="NCBI Taxonomy" id="35708"/>
    <lineage>
        <taxon>Eukaryota</taxon>
        <taxon>Viridiplantae</taxon>
        <taxon>Streptophyta</taxon>
        <taxon>Embryophyta</taxon>
        <taxon>Tracheophyta</taxon>
        <taxon>Spermatophyta</taxon>
        <taxon>Magnoliopsida</taxon>
        <taxon>Liliopsida</taxon>
        <taxon>Poales</taxon>
        <taxon>Poaceae</taxon>
        <taxon>PACMAD clade</taxon>
        <taxon>Arundinoideae</taxon>
        <taxon>Arundineae</taxon>
        <taxon>Arundo</taxon>
    </lineage>
</organism>
<dbReference type="EMBL" id="GBRH01266572">
    <property type="protein sequence ID" value="JAD31323.1"/>
    <property type="molecule type" value="Transcribed_RNA"/>
</dbReference>
<accession>A0A0A9QD27</accession>
<evidence type="ECO:0000313" key="1">
    <source>
        <dbReference type="EMBL" id="JAD31323.1"/>
    </source>
</evidence>